<feature type="domain" description="Glycosyl transferase family 1" evidence="2">
    <location>
        <begin position="221"/>
        <end position="378"/>
    </location>
</feature>
<dbReference type="CDD" id="cd03809">
    <property type="entry name" value="GT4_MtfB-like"/>
    <property type="match status" value="2"/>
</dbReference>
<dbReference type="Gene3D" id="3.40.50.2000">
    <property type="entry name" value="Glycogen Phosphorylase B"/>
    <property type="match status" value="3"/>
</dbReference>
<proteinExistence type="predicted"/>
<keyword evidence="1 3" id="KW-0808">Transferase</keyword>
<accession>Q30PS8</accession>
<dbReference type="OrthoDB" id="9767517at2"/>
<evidence type="ECO:0000313" key="4">
    <source>
        <dbReference type="Proteomes" id="UP000002714"/>
    </source>
</evidence>
<gene>
    <name evidence="3" type="ordered locus">Suden_1729</name>
</gene>
<evidence type="ECO:0000259" key="2">
    <source>
        <dbReference type="Pfam" id="PF00534"/>
    </source>
</evidence>
<protein>
    <submittedName>
        <fullName evidence="3">Glycosyl transferase, group 1</fullName>
    </submittedName>
</protein>
<dbReference type="GO" id="GO:0016757">
    <property type="term" value="F:glycosyltransferase activity"/>
    <property type="evidence" value="ECO:0007669"/>
    <property type="project" value="InterPro"/>
</dbReference>
<evidence type="ECO:0000256" key="1">
    <source>
        <dbReference type="ARBA" id="ARBA00022679"/>
    </source>
</evidence>
<dbReference type="RefSeq" id="WP_011373344.1">
    <property type="nucleotide sequence ID" value="NC_007575.1"/>
</dbReference>
<sequence>MRIVIDLQGAQTESRFRGIGRSSLSIAQAIARNRGNNEVLIALNGLFVETIEPIRAAFEGLLAQENIKVWYAPSPVKESVSKNTLRREISELIREQFLSSLNPDVVFITSLFEGYLDDALTSVKKFDDNIKTVILLHDLIPYIYPEIYLLQQAQHTYYHRKIEFLKNADLLLGVSKSSCKEAIEQLQFLPDKTTAISSAVSDMFKPIFFSQEEQKYLKSKYSIKKKIIMYAPGGFDKRKNFENLIAAFSKLSSSIKKDYQLVILSKVDDKNRDYLNTIAKKENIDDLVITGYVSDEDLVALYNIADLFVFPSIHEGFGLPLLEAMSCGTASIGSNTTSMPEVIGLKEAMFDPYSVDSIASKIEEVLENETLNIKLKSHATLQAQKFSWDKSAKVAIKAIENLVNGSPNIKKFKENSTDLYTKIATILKIAKTEEYNSTLLSVAHSLELNMQNNSNPNLFIDISILAKQDFGTGIQRVVRSVISELYKNTPNGYNLNLVYLSHEDNYWAYYRASDYEHNFTQTLLQEKNYPLEPKNGDVFLGLDLSGDVYHAQKYDLFTQWRNRGVKIAFVVYDILPILHPQWWPQGGSLTHTNWLTTITKVSDKLISISNAVSEEVQAWVVAANLKRDRPLQYASFNLGADVKNSMPSSGLTKDTDFVLKEMSKRVTFLTVGTIEPRKGHKQTLAAFEKLWADGVDVNLVIVGKDGWMMDDFILNLKEHNEQNNRLFWLNAISDEYLEQVYINSSCLIAPSEGEGFGLPLIEAAQHSLPIIARDIPVFREVASKYAYYFTNNNEPSTLADATLSWLKLYKQDNHPKSDKMPWLTWRESTKQLLHVLEL</sequence>
<dbReference type="SUPFAM" id="SSF53756">
    <property type="entry name" value="UDP-Glycosyltransferase/glycogen phosphorylase"/>
    <property type="match status" value="2"/>
</dbReference>
<keyword evidence="4" id="KW-1185">Reference proteome</keyword>
<dbReference type="eggNOG" id="COG0438">
    <property type="taxonomic scope" value="Bacteria"/>
</dbReference>
<dbReference type="EMBL" id="CP000153">
    <property type="protein sequence ID" value="ABB45003.1"/>
    <property type="molecule type" value="Genomic_DNA"/>
</dbReference>
<feature type="domain" description="Glycosyl transferase family 1" evidence="2">
    <location>
        <begin position="657"/>
        <end position="814"/>
    </location>
</feature>
<dbReference type="STRING" id="326298.Suden_1729"/>
<dbReference type="HOGENOM" id="CLU_005199_1_0_7"/>
<dbReference type="Proteomes" id="UP000002714">
    <property type="component" value="Chromosome"/>
</dbReference>
<dbReference type="InterPro" id="IPR001296">
    <property type="entry name" value="Glyco_trans_1"/>
</dbReference>
<dbReference type="PANTHER" id="PTHR46401:SF2">
    <property type="entry name" value="GLYCOSYLTRANSFERASE WBBK-RELATED"/>
    <property type="match status" value="1"/>
</dbReference>
<evidence type="ECO:0000313" key="3">
    <source>
        <dbReference type="EMBL" id="ABB45003.1"/>
    </source>
</evidence>
<organism evidence="3 4">
    <name type="scientific">Sulfurimonas denitrificans (strain ATCC 33889 / DSM 1251)</name>
    <name type="common">Thiomicrospira denitrificans (strain ATCC 33889 / DSM 1251)</name>
    <dbReference type="NCBI Taxonomy" id="326298"/>
    <lineage>
        <taxon>Bacteria</taxon>
        <taxon>Pseudomonadati</taxon>
        <taxon>Campylobacterota</taxon>
        <taxon>Epsilonproteobacteria</taxon>
        <taxon>Campylobacterales</taxon>
        <taxon>Sulfurimonadaceae</taxon>
        <taxon>Sulfurimonas</taxon>
    </lineage>
</organism>
<reference evidence="3 4" key="1">
    <citation type="journal article" date="2008" name="Appl. Environ. Microbiol.">
        <title>Genome of the epsilonproteobacterial chemolithoautotroph Sulfurimonas denitrificans.</title>
        <authorList>
            <person name="Sievert S.M."/>
            <person name="Scott K.M."/>
            <person name="Klotz M.G."/>
            <person name="Chain P.S.G."/>
            <person name="Hauser L.J."/>
            <person name="Hemp J."/>
            <person name="Huegler M."/>
            <person name="Land M."/>
            <person name="Lapidus A."/>
            <person name="Larimer F.W."/>
            <person name="Lucas S."/>
            <person name="Malfatti S.A."/>
            <person name="Meyer F."/>
            <person name="Paulsen I.T."/>
            <person name="Ren Q."/>
            <person name="Simon J."/>
            <person name="Bailey K."/>
            <person name="Diaz E."/>
            <person name="Fitzpatrick K.A."/>
            <person name="Glover B."/>
            <person name="Gwatney N."/>
            <person name="Korajkic A."/>
            <person name="Long A."/>
            <person name="Mobberley J.M."/>
            <person name="Pantry S.N."/>
            <person name="Pazder G."/>
            <person name="Peterson S."/>
            <person name="Quintanilla J.D."/>
            <person name="Sprinkle R."/>
            <person name="Stephens J."/>
            <person name="Thomas P."/>
            <person name="Vaughn R."/>
            <person name="Weber M.J."/>
            <person name="Wooten L.L."/>
        </authorList>
    </citation>
    <scope>NUCLEOTIDE SEQUENCE [LARGE SCALE GENOMIC DNA]</scope>
    <source>
        <strain evidence="4">ATCC 33889 / DSM 1251</strain>
    </source>
</reference>
<dbReference type="PANTHER" id="PTHR46401">
    <property type="entry name" value="GLYCOSYLTRANSFERASE WBBK-RELATED"/>
    <property type="match status" value="1"/>
</dbReference>
<dbReference type="KEGG" id="tdn:Suden_1729"/>
<dbReference type="AlphaFoldDB" id="Q30PS8"/>
<dbReference type="Pfam" id="PF00534">
    <property type="entry name" value="Glycos_transf_1"/>
    <property type="match status" value="2"/>
</dbReference>
<name>Q30PS8_SULDN</name>
<dbReference type="CAZy" id="GT4">
    <property type="family name" value="Glycosyltransferase Family 4"/>
</dbReference>